<keyword evidence="3" id="KW-1185">Reference proteome</keyword>
<accession>A0A2T2N4I8</accession>
<feature type="chain" id="PRO_5015393788" evidence="1">
    <location>
        <begin position="18"/>
        <end position="85"/>
    </location>
</feature>
<dbReference type="AlphaFoldDB" id="A0A2T2N4I8"/>
<name>A0A2T2N4I8_CORCC</name>
<proteinExistence type="predicted"/>
<reference evidence="2 3" key="1">
    <citation type="journal article" date="2018" name="Front. Microbiol.">
        <title>Genome-Wide Analysis of Corynespora cassiicola Leaf Fall Disease Putative Effectors.</title>
        <authorList>
            <person name="Lopez D."/>
            <person name="Ribeiro S."/>
            <person name="Label P."/>
            <person name="Fumanal B."/>
            <person name="Venisse J.S."/>
            <person name="Kohler A."/>
            <person name="de Oliveira R.R."/>
            <person name="Labutti K."/>
            <person name="Lipzen A."/>
            <person name="Lail K."/>
            <person name="Bauer D."/>
            <person name="Ohm R.A."/>
            <person name="Barry K.W."/>
            <person name="Spatafora J."/>
            <person name="Grigoriev I.V."/>
            <person name="Martin F.M."/>
            <person name="Pujade-Renaud V."/>
        </authorList>
    </citation>
    <scope>NUCLEOTIDE SEQUENCE [LARGE SCALE GENOMIC DNA]</scope>
    <source>
        <strain evidence="2 3">Philippines</strain>
    </source>
</reference>
<feature type="signal peptide" evidence="1">
    <location>
        <begin position="1"/>
        <end position="17"/>
    </location>
</feature>
<sequence length="85" mass="9047">MRASIVVIALFTAVATANPLAKRWTCGGTPPAFSCEPNYPCKDVDAWATCGFNILQECGDPTPSHTVPVSECQGKGFTACEQQHC</sequence>
<organism evidence="2 3">
    <name type="scientific">Corynespora cassiicola Philippines</name>
    <dbReference type="NCBI Taxonomy" id="1448308"/>
    <lineage>
        <taxon>Eukaryota</taxon>
        <taxon>Fungi</taxon>
        <taxon>Dikarya</taxon>
        <taxon>Ascomycota</taxon>
        <taxon>Pezizomycotina</taxon>
        <taxon>Dothideomycetes</taxon>
        <taxon>Pleosporomycetidae</taxon>
        <taxon>Pleosporales</taxon>
        <taxon>Corynesporascaceae</taxon>
        <taxon>Corynespora</taxon>
    </lineage>
</organism>
<evidence type="ECO:0000313" key="3">
    <source>
        <dbReference type="Proteomes" id="UP000240883"/>
    </source>
</evidence>
<protein>
    <submittedName>
        <fullName evidence="2">Uncharacterized protein</fullName>
    </submittedName>
</protein>
<dbReference type="OrthoDB" id="3775550at2759"/>
<dbReference type="EMBL" id="KZ678149">
    <property type="protein sequence ID" value="PSN60341.1"/>
    <property type="molecule type" value="Genomic_DNA"/>
</dbReference>
<evidence type="ECO:0000313" key="2">
    <source>
        <dbReference type="EMBL" id="PSN60341.1"/>
    </source>
</evidence>
<dbReference type="Proteomes" id="UP000240883">
    <property type="component" value="Unassembled WGS sequence"/>
</dbReference>
<keyword evidence="1" id="KW-0732">Signal</keyword>
<gene>
    <name evidence="2" type="ORF">BS50DRAFT_681577</name>
</gene>
<evidence type="ECO:0000256" key="1">
    <source>
        <dbReference type="SAM" id="SignalP"/>
    </source>
</evidence>